<dbReference type="InterPro" id="IPR040624">
    <property type="entry name" value="HalOD1"/>
</dbReference>
<organism evidence="2 3">
    <name type="scientific">Natronoarchaeum philippinense</name>
    <dbReference type="NCBI Taxonomy" id="558529"/>
    <lineage>
        <taxon>Archaea</taxon>
        <taxon>Methanobacteriati</taxon>
        <taxon>Methanobacteriota</taxon>
        <taxon>Stenosarchaea group</taxon>
        <taxon>Halobacteria</taxon>
        <taxon>Halobacteriales</taxon>
        <taxon>Natronoarchaeaceae</taxon>
    </lineage>
</organism>
<dbReference type="OrthoDB" id="246761at2157"/>
<dbReference type="EMBL" id="OBEJ01000005">
    <property type="protein sequence ID" value="SNZ17255.1"/>
    <property type="molecule type" value="Genomic_DNA"/>
</dbReference>
<evidence type="ECO:0000259" key="1">
    <source>
        <dbReference type="Pfam" id="PF18545"/>
    </source>
</evidence>
<proteinExistence type="predicted"/>
<sequence>MATNARREIGVEREIENPSVSTAVIEAIADAESVEPTELDLTLYEAVDVDALERLCRDSDRHLVLEFEIGTYRVRVRGSKSVIVEPQ</sequence>
<dbReference type="AlphaFoldDB" id="A0A285P695"/>
<gene>
    <name evidence="2" type="ORF">SAMN06269185_2950</name>
</gene>
<dbReference type="Pfam" id="PF18545">
    <property type="entry name" value="HalOD1"/>
    <property type="match status" value="1"/>
</dbReference>
<dbReference type="RefSeq" id="WP_097009848.1">
    <property type="nucleotide sequence ID" value="NZ_OBEJ01000005.1"/>
</dbReference>
<feature type="domain" description="Halobacterial output" evidence="1">
    <location>
        <begin position="17"/>
        <end position="86"/>
    </location>
</feature>
<dbReference type="Proteomes" id="UP000219453">
    <property type="component" value="Unassembled WGS sequence"/>
</dbReference>
<evidence type="ECO:0000313" key="3">
    <source>
        <dbReference type="Proteomes" id="UP000219453"/>
    </source>
</evidence>
<protein>
    <recommendedName>
        <fullName evidence="1">Halobacterial output domain-containing protein</fullName>
    </recommendedName>
</protein>
<evidence type="ECO:0000313" key="2">
    <source>
        <dbReference type="EMBL" id="SNZ17255.1"/>
    </source>
</evidence>
<keyword evidence="3" id="KW-1185">Reference proteome</keyword>
<name>A0A285P695_NATPI</name>
<accession>A0A285P695</accession>
<reference evidence="2 3" key="1">
    <citation type="submission" date="2017-09" db="EMBL/GenBank/DDBJ databases">
        <authorList>
            <person name="Ehlers B."/>
            <person name="Leendertz F.H."/>
        </authorList>
    </citation>
    <scope>NUCLEOTIDE SEQUENCE [LARGE SCALE GENOMIC DNA]</scope>
    <source>
        <strain evidence="2 3">DSM 27208</strain>
    </source>
</reference>